<dbReference type="SUPFAM" id="SSF53474">
    <property type="entry name" value="alpha/beta-Hydrolases"/>
    <property type="match status" value="1"/>
</dbReference>
<dbReference type="Pfam" id="PF07859">
    <property type="entry name" value="Abhydrolase_3"/>
    <property type="match status" value="1"/>
</dbReference>
<dbReference type="PANTHER" id="PTHR48081">
    <property type="entry name" value="AB HYDROLASE SUPERFAMILY PROTEIN C4A8.06C"/>
    <property type="match status" value="1"/>
</dbReference>
<accession>A0ABV5KBU2</accession>
<name>A0ABV5KBU2_9ACTN</name>
<dbReference type="EMBL" id="JBHMDG010000016">
    <property type="protein sequence ID" value="MFB9314204.1"/>
    <property type="molecule type" value="Genomic_DNA"/>
</dbReference>
<evidence type="ECO:0000313" key="4">
    <source>
        <dbReference type="Proteomes" id="UP001589750"/>
    </source>
</evidence>
<proteinExistence type="predicted"/>
<dbReference type="RefSeq" id="WP_140010362.1">
    <property type="nucleotide sequence ID" value="NZ_JBHMDG010000016.1"/>
</dbReference>
<keyword evidence="1 3" id="KW-0378">Hydrolase</keyword>
<evidence type="ECO:0000259" key="2">
    <source>
        <dbReference type="Pfam" id="PF07859"/>
    </source>
</evidence>
<dbReference type="InterPro" id="IPR029058">
    <property type="entry name" value="AB_hydrolase_fold"/>
</dbReference>
<gene>
    <name evidence="3" type="ORF">ACFFRI_14210</name>
</gene>
<dbReference type="GO" id="GO:0016787">
    <property type="term" value="F:hydrolase activity"/>
    <property type="evidence" value="ECO:0007669"/>
    <property type="project" value="UniProtKB-KW"/>
</dbReference>
<dbReference type="InterPro" id="IPR013094">
    <property type="entry name" value="AB_hydrolase_3"/>
</dbReference>
<feature type="domain" description="Alpha/beta hydrolase fold-3" evidence="2">
    <location>
        <begin position="77"/>
        <end position="275"/>
    </location>
</feature>
<dbReference type="Proteomes" id="UP001589750">
    <property type="component" value="Unassembled WGS sequence"/>
</dbReference>
<reference evidence="3 4" key="1">
    <citation type="submission" date="2024-09" db="EMBL/GenBank/DDBJ databases">
        <authorList>
            <person name="Sun Q."/>
            <person name="Mori K."/>
        </authorList>
    </citation>
    <scope>NUCLEOTIDE SEQUENCE [LARGE SCALE GENOMIC DNA]</scope>
    <source>
        <strain evidence="3 4">JCM 9626</strain>
    </source>
</reference>
<evidence type="ECO:0000313" key="3">
    <source>
        <dbReference type="EMBL" id="MFB9314204.1"/>
    </source>
</evidence>
<sequence>MLYPDARAAVDAAAGDLPVHDPSYDVPAARAAARAHAASLPREDVARVVDVTVPGAEGGSGVPCRLYVPADAQPGVVVHVHGGGFVLNDVEVHDEPARRLANRVGRAVLSVDYRLAPEHPYPAAVHDLDAVLGWLDSGDDRVPAGPAYGHGDSAGAQLVLVAALRHPGRLAALALIYPFLDPGAVADSHRSETSGLGAAEVAWYWRQYAGDDPDLTDPDLSPLSSPRLATLPPTYVATAEHDPARDEGERLAGLVAEAGVPVVATRWLGQPHGFWRHHRAYGAAEPLMQSVAAFLREH</sequence>
<dbReference type="InterPro" id="IPR050300">
    <property type="entry name" value="GDXG_lipolytic_enzyme"/>
</dbReference>
<evidence type="ECO:0000256" key="1">
    <source>
        <dbReference type="ARBA" id="ARBA00022801"/>
    </source>
</evidence>
<dbReference type="Gene3D" id="3.40.50.1820">
    <property type="entry name" value="alpha/beta hydrolase"/>
    <property type="match status" value="1"/>
</dbReference>
<dbReference type="PANTHER" id="PTHR48081:SF8">
    <property type="entry name" value="ALPHA_BETA HYDROLASE FOLD-3 DOMAIN-CONTAINING PROTEIN-RELATED"/>
    <property type="match status" value="1"/>
</dbReference>
<keyword evidence="4" id="KW-1185">Reference proteome</keyword>
<organism evidence="3 4">
    <name type="scientific">Nocardioides plantarum</name>
    <dbReference type="NCBI Taxonomy" id="29299"/>
    <lineage>
        <taxon>Bacteria</taxon>
        <taxon>Bacillati</taxon>
        <taxon>Actinomycetota</taxon>
        <taxon>Actinomycetes</taxon>
        <taxon>Propionibacteriales</taxon>
        <taxon>Nocardioidaceae</taxon>
        <taxon>Nocardioides</taxon>
    </lineage>
</organism>
<comment type="caution">
    <text evidence="3">The sequence shown here is derived from an EMBL/GenBank/DDBJ whole genome shotgun (WGS) entry which is preliminary data.</text>
</comment>
<protein>
    <submittedName>
        <fullName evidence="3">Alpha/beta hydrolase</fullName>
    </submittedName>
</protein>